<feature type="domain" description="ABC-type glycine betaine transport system substrate-binding" evidence="1">
    <location>
        <begin position="35"/>
        <end position="302"/>
    </location>
</feature>
<dbReference type="Gene3D" id="3.40.190.120">
    <property type="entry name" value="Osmoprotection protein (prox), domain 2"/>
    <property type="match status" value="1"/>
</dbReference>
<name>A0ABS2GKR7_9FIRM</name>
<organism evidence="2 3">
    <name type="scientific">Hydrogenoanaerobacterium saccharovorans</name>
    <dbReference type="NCBI Taxonomy" id="474960"/>
    <lineage>
        <taxon>Bacteria</taxon>
        <taxon>Bacillati</taxon>
        <taxon>Bacillota</taxon>
        <taxon>Clostridia</taxon>
        <taxon>Eubacteriales</taxon>
        <taxon>Oscillospiraceae</taxon>
        <taxon>Hydrogenoanaerobacterium</taxon>
    </lineage>
</organism>
<keyword evidence="3" id="KW-1185">Reference proteome</keyword>
<dbReference type="Proteomes" id="UP000724149">
    <property type="component" value="Unassembled WGS sequence"/>
</dbReference>
<evidence type="ECO:0000313" key="2">
    <source>
        <dbReference type="EMBL" id="MBM6923080.1"/>
    </source>
</evidence>
<dbReference type="PROSITE" id="PS51257">
    <property type="entry name" value="PROKAR_LIPOPROTEIN"/>
    <property type="match status" value="1"/>
</dbReference>
<evidence type="ECO:0000313" key="3">
    <source>
        <dbReference type="Proteomes" id="UP000724149"/>
    </source>
</evidence>
<gene>
    <name evidence="2" type="ORF">H9X81_05150</name>
</gene>
<protein>
    <submittedName>
        <fullName evidence="2">Glycine/betaine ABC transporter substrate-binding protein</fullName>
    </submittedName>
</protein>
<dbReference type="EMBL" id="JACSNR010000004">
    <property type="protein sequence ID" value="MBM6923080.1"/>
    <property type="molecule type" value="Genomic_DNA"/>
</dbReference>
<accession>A0ABS2GKR7</accession>
<reference evidence="2 3" key="1">
    <citation type="journal article" date="2021" name="Sci. Rep.">
        <title>The distribution of antibiotic resistance genes in chicken gut microbiota commensals.</title>
        <authorList>
            <person name="Juricova H."/>
            <person name="Matiasovicova J."/>
            <person name="Kubasova T."/>
            <person name="Cejkova D."/>
            <person name="Rychlik I."/>
        </authorList>
    </citation>
    <scope>NUCLEOTIDE SEQUENCE [LARGE SCALE GENOMIC DNA]</scope>
    <source>
        <strain evidence="2 3">An564</strain>
    </source>
</reference>
<dbReference type="Pfam" id="PF04069">
    <property type="entry name" value="OpuAC"/>
    <property type="match status" value="1"/>
</dbReference>
<dbReference type="Gene3D" id="3.40.190.10">
    <property type="entry name" value="Periplasmic binding protein-like II"/>
    <property type="match status" value="1"/>
</dbReference>
<comment type="caution">
    <text evidence="2">The sequence shown here is derived from an EMBL/GenBank/DDBJ whole genome shotgun (WGS) entry which is preliminary data.</text>
</comment>
<evidence type="ECO:0000259" key="1">
    <source>
        <dbReference type="Pfam" id="PF04069"/>
    </source>
</evidence>
<sequence>MSKRILSVLLAAALSAGIFTGCSSEPKYEIELYDGNYSEIQLVHKMVELLVEDRTDIEVTIKDQMSSVLMFRELTREDPSCDIMCSYDGSVLTTHLKQGPPDVPEGVTLFDYVSEQVYDKHGVIMLDPLGINNTYCIAVPESVSEEYGLETISDLVPVAGELTFGAEHEFFAAEGTAGTMKFGPFTEFYGLNFKETFPVDISLKYTAIENGNFQVTEVYTTDGLNRKANLKVLEDDRNFFPEYNGSLLVREELFEEMADVAPDLREILGLLSGTMDNEKMTDMTYAVDVEGRTVDEVAREFLVENGLLDA</sequence>
<dbReference type="CDD" id="cd13528">
    <property type="entry name" value="PBP2_osmoprotectants"/>
    <property type="match status" value="1"/>
</dbReference>
<dbReference type="RefSeq" id="WP_243424022.1">
    <property type="nucleotide sequence ID" value="NZ_JACSNR010000004.1"/>
</dbReference>
<dbReference type="InterPro" id="IPR007210">
    <property type="entry name" value="ABC_Gly_betaine_transp_sub-bd"/>
</dbReference>
<dbReference type="SUPFAM" id="SSF53850">
    <property type="entry name" value="Periplasmic binding protein-like II"/>
    <property type="match status" value="1"/>
</dbReference>
<proteinExistence type="predicted"/>